<reference evidence="3" key="4">
    <citation type="submission" date="2020-09" db="EMBL/GenBank/DDBJ databases">
        <authorList>
            <person name="Sun Q."/>
            <person name="Ohkuma M."/>
        </authorList>
    </citation>
    <scope>NUCLEOTIDE SEQUENCE</scope>
    <source>
        <strain evidence="3">JCM 31740</strain>
    </source>
</reference>
<organism evidence="2 4">
    <name type="scientific">Sulfodiicoccus acidiphilus</name>
    <dbReference type="NCBI Taxonomy" id="1670455"/>
    <lineage>
        <taxon>Archaea</taxon>
        <taxon>Thermoproteota</taxon>
        <taxon>Thermoprotei</taxon>
        <taxon>Sulfolobales</taxon>
        <taxon>Sulfolobaceae</taxon>
        <taxon>Sulfodiicoccus</taxon>
    </lineage>
</organism>
<accession>A0A348B211</accession>
<dbReference type="KEGG" id="sacd:HS1genome_0602"/>
<gene>
    <name evidence="3" type="ORF">GCM10007116_20010</name>
    <name evidence="2" type="ORF">HS1genome_0602</name>
</gene>
<keyword evidence="1" id="KW-0812">Transmembrane</keyword>
<dbReference type="EMBL" id="BMQS01000024">
    <property type="protein sequence ID" value="GGU02991.1"/>
    <property type="molecule type" value="Genomic_DNA"/>
</dbReference>
<evidence type="ECO:0000256" key="1">
    <source>
        <dbReference type="SAM" id="Phobius"/>
    </source>
</evidence>
<reference evidence="2" key="3">
    <citation type="journal article" date="2019" name="BMC Res. Notes">
        <title>Complete genome sequence of the Sulfodiicoccus acidiphilus strain HS-1T, the first crenarchaeon that lacks polB3, isolated from an acidic hot spring in Ohwaku-dani, Hakone, Japan.</title>
        <authorList>
            <person name="Sakai H.D."/>
            <person name="Kurosawa N."/>
        </authorList>
    </citation>
    <scope>NUCLEOTIDE SEQUENCE</scope>
    <source>
        <strain evidence="2">HS-1</strain>
    </source>
</reference>
<evidence type="ECO:0000313" key="3">
    <source>
        <dbReference type="EMBL" id="GGU02991.1"/>
    </source>
</evidence>
<protein>
    <submittedName>
        <fullName evidence="2">Uncharacterized protein</fullName>
    </submittedName>
</protein>
<sequence>MKAMRARSLSKSNVVLIVLVVASVVGTGYFVATGLAPSNSSLGVLNATEGYFYVPLFNYNDGSLTYQRLFGVKMTVNNIDEKSLTIVSISNSTFSVNYPSYYEYQQVMAPNGSLVYAYARTYEIYLGVNTVIIPLKLSPGTYTVLFNDGNSIQIQVSPT</sequence>
<dbReference type="EMBL" id="AP018553">
    <property type="protein sequence ID" value="BBD72213.1"/>
    <property type="molecule type" value="Genomic_DNA"/>
</dbReference>
<evidence type="ECO:0000313" key="2">
    <source>
        <dbReference type="EMBL" id="BBD72213.1"/>
    </source>
</evidence>
<feature type="transmembrane region" description="Helical" evidence="1">
    <location>
        <begin position="12"/>
        <end position="32"/>
    </location>
</feature>
<proteinExistence type="predicted"/>
<keyword evidence="1" id="KW-1133">Transmembrane helix</keyword>
<evidence type="ECO:0000313" key="4">
    <source>
        <dbReference type="Proteomes" id="UP000276741"/>
    </source>
</evidence>
<dbReference type="Proteomes" id="UP000616143">
    <property type="component" value="Unassembled WGS sequence"/>
</dbReference>
<dbReference type="AlphaFoldDB" id="A0A348B211"/>
<reference evidence="4" key="2">
    <citation type="submission" date="2018-04" db="EMBL/GenBank/DDBJ databases">
        <title>Complete genome sequence of Sulfodiicoccus acidiphilus strain HS-1.</title>
        <authorList>
            <person name="Sakai H.D."/>
            <person name="Kurosawa N."/>
        </authorList>
    </citation>
    <scope>NUCLEOTIDE SEQUENCE [LARGE SCALE GENOMIC DNA]</scope>
    <source>
        <strain evidence="4">HS-1</strain>
    </source>
</reference>
<reference evidence="3" key="1">
    <citation type="journal article" date="2014" name="Int. J. Syst. Evol. Microbiol.">
        <title>Complete genome sequence of Corynebacterium casei LMG S-19264T (=DSM 44701T), isolated from a smear-ripened cheese.</title>
        <authorList>
            <consortium name="US DOE Joint Genome Institute (JGI-PGF)"/>
            <person name="Walter F."/>
            <person name="Albersmeier A."/>
            <person name="Kalinowski J."/>
            <person name="Ruckert C."/>
        </authorList>
    </citation>
    <scope>NUCLEOTIDE SEQUENCE</scope>
    <source>
        <strain evidence="3">JCM 31740</strain>
    </source>
</reference>
<keyword evidence="4" id="KW-1185">Reference proteome</keyword>
<keyword evidence="1" id="KW-0472">Membrane</keyword>
<dbReference type="Proteomes" id="UP000276741">
    <property type="component" value="Chromosome"/>
</dbReference>
<name>A0A348B211_9CREN</name>